<sequence length="136" mass="14933">MGAAHMSLMRIPSNPSPPPAAGPVPHILLESPRPTRRRKTERNGCRGTERALPPGVCGPPDGQWSSTDLGFSPAALKVRRVHVDRTPCCEYAQARPAEPEINTFPGYCERRVNIKIEDGLESFVTNRSRREASCTS</sequence>
<keyword evidence="3" id="KW-1185">Reference proteome</keyword>
<proteinExistence type="predicted"/>
<organism evidence="2 3">
    <name type="scientific">Pleurodeles waltl</name>
    <name type="common">Iberian ribbed newt</name>
    <dbReference type="NCBI Taxonomy" id="8319"/>
    <lineage>
        <taxon>Eukaryota</taxon>
        <taxon>Metazoa</taxon>
        <taxon>Chordata</taxon>
        <taxon>Craniata</taxon>
        <taxon>Vertebrata</taxon>
        <taxon>Euteleostomi</taxon>
        <taxon>Amphibia</taxon>
        <taxon>Batrachia</taxon>
        <taxon>Caudata</taxon>
        <taxon>Salamandroidea</taxon>
        <taxon>Salamandridae</taxon>
        <taxon>Pleurodelinae</taxon>
        <taxon>Pleurodeles</taxon>
    </lineage>
</organism>
<accession>A0AAV7SF85</accession>
<comment type="caution">
    <text evidence="2">The sequence shown here is derived from an EMBL/GenBank/DDBJ whole genome shotgun (WGS) entry which is preliminary data.</text>
</comment>
<dbReference type="EMBL" id="JANPWB010000008">
    <property type="protein sequence ID" value="KAJ1161983.1"/>
    <property type="molecule type" value="Genomic_DNA"/>
</dbReference>
<evidence type="ECO:0000313" key="3">
    <source>
        <dbReference type="Proteomes" id="UP001066276"/>
    </source>
</evidence>
<feature type="region of interest" description="Disordered" evidence="1">
    <location>
        <begin position="1"/>
        <end position="64"/>
    </location>
</feature>
<protein>
    <submittedName>
        <fullName evidence="2">Uncharacterized protein</fullName>
    </submittedName>
</protein>
<evidence type="ECO:0000256" key="1">
    <source>
        <dbReference type="SAM" id="MobiDB-lite"/>
    </source>
</evidence>
<evidence type="ECO:0000313" key="2">
    <source>
        <dbReference type="EMBL" id="KAJ1161983.1"/>
    </source>
</evidence>
<gene>
    <name evidence="2" type="ORF">NDU88_002463</name>
</gene>
<dbReference type="Proteomes" id="UP001066276">
    <property type="component" value="Chromosome 4_2"/>
</dbReference>
<dbReference type="AlphaFoldDB" id="A0AAV7SF85"/>
<reference evidence="2" key="1">
    <citation type="journal article" date="2022" name="bioRxiv">
        <title>Sequencing and chromosome-scale assembly of the giantPleurodeles waltlgenome.</title>
        <authorList>
            <person name="Brown T."/>
            <person name="Elewa A."/>
            <person name="Iarovenko S."/>
            <person name="Subramanian E."/>
            <person name="Araus A.J."/>
            <person name="Petzold A."/>
            <person name="Susuki M."/>
            <person name="Suzuki K.-i.T."/>
            <person name="Hayashi T."/>
            <person name="Toyoda A."/>
            <person name="Oliveira C."/>
            <person name="Osipova E."/>
            <person name="Leigh N.D."/>
            <person name="Simon A."/>
            <person name="Yun M.H."/>
        </authorList>
    </citation>
    <scope>NUCLEOTIDE SEQUENCE</scope>
    <source>
        <strain evidence="2">20211129_DDA</strain>
        <tissue evidence="2">Liver</tissue>
    </source>
</reference>
<name>A0AAV7SF85_PLEWA</name>